<evidence type="ECO:0000313" key="1">
    <source>
        <dbReference type="EMBL" id="MBX57914.1"/>
    </source>
</evidence>
<reference evidence="1" key="1">
    <citation type="submission" date="2018-02" db="EMBL/GenBank/DDBJ databases">
        <title>Rhizophora mucronata_Transcriptome.</title>
        <authorList>
            <person name="Meera S.P."/>
            <person name="Sreeshan A."/>
            <person name="Augustine A."/>
        </authorList>
    </citation>
    <scope>NUCLEOTIDE SEQUENCE</scope>
    <source>
        <tissue evidence="1">Leaf</tissue>
    </source>
</reference>
<dbReference type="AlphaFoldDB" id="A0A2P2PT44"/>
<protein>
    <submittedName>
        <fullName evidence="1">Uncharacterized protein</fullName>
    </submittedName>
</protein>
<dbReference type="EMBL" id="GGEC01077430">
    <property type="protein sequence ID" value="MBX57914.1"/>
    <property type="molecule type" value="Transcribed_RNA"/>
</dbReference>
<sequence length="30" mass="3503">MDIVRSIISRTNLPIILWDDILKTTGYNLK</sequence>
<name>A0A2P2PT44_RHIMU</name>
<organism evidence="1">
    <name type="scientific">Rhizophora mucronata</name>
    <name type="common">Asiatic mangrove</name>
    <dbReference type="NCBI Taxonomy" id="61149"/>
    <lineage>
        <taxon>Eukaryota</taxon>
        <taxon>Viridiplantae</taxon>
        <taxon>Streptophyta</taxon>
        <taxon>Embryophyta</taxon>
        <taxon>Tracheophyta</taxon>
        <taxon>Spermatophyta</taxon>
        <taxon>Magnoliopsida</taxon>
        <taxon>eudicotyledons</taxon>
        <taxon>Gunneridae</taxon>
        <taxon>Pentapetalae</taxon>
        <taxon>rosids</taxon>
        <taxon>fabids</taxon>
        <taxon>Malpighiales</taxon>
        <taxon>Rhizophoraceae</taxon>
        <taxon>Rhizophora</taxon>
    </lineage>
</organism>
<accession>A0A2P2PT44</accession>
<proteinExistence type="predicted"/>